<dbReference type="EC" id="4.1.1.97" evidence="3"/>
<evidence type="ECO:0000256" key="2">
    <source>
        <dbReference type="ARBA" id="ARBA00004754"/>
    </source>
</evidence>
<sequence>MWTLEGFDTADPETATGVLTACCASRAWAEKVATGRPYGTFAALRAAALAGFDELDDAEVAVAHAAHPRIGGPPGGTPGPGAPADSRPGAGRPSATGAADAPARAGRPAGSGRPAAAPPGSTEAEWSRSEQSRAMTAGDAVKAELAAANAAYERRFGRVFLICATGLTAEEILAEARRRLANDDATERAEARAELRRIVALRLAKAFGAETPGEAR</sequence>
<organism evidence="9 10">
    <name type="scientific">Glycomyces terrestris</name>
    <dbReference type="NCBI Taxonomy" id="2493553"/>
    <lineage>
        <taxon>Bacteria</taxon>
        <taxon>Bacillati</taxon>
        <taxon>Actinomycetota</taxon>
        <taxon>Actinomycetes</taxon>
        <taxon>Glycomycetales</taxon>
        <taxon>Glycomycetaceae</taxon>
        <taxon>Glycomyces</taxon>
    </lineage>
</organism>
<dbReference type="GO" id="GO:0006144">
    <property type="term" value="P:purine nucleobase metabolic process"/>
    <property type="evidence" value="ECO:0007669"/>
    <property type="project" value="UniProtKB-KW"/>
</dbReference>
<accession>A0A426UU09</accession>
<feature type="region of interest" description="Disordered" evidence="7">
    <location>
        <begin position="67"/>
        <end position="135"/>
    </location>
</feature>
<dbReference type="Proteomes" id="UP000277256">
    <property type="component" value="Unassembled WGS sequence"/>
</dbReference>
<dbReference type="RefSeq" id="WP_125249259.1">
    <property type="nucleotide sequence ID" value="NZ_RSEB01000005.1"/>
</dbReference>
<dbReference type="GO" id="GO:0051997">
    <property type="term" value="F:2-oxo-4-hydroxy-4-carboxy-5-ureidoimidazoline decarboxylase activity"/>
    <property type="evidence" value="ECO:0007669"/>
    <property type="project" value="UniProtKB-EC"/>
</dbReference>
<dbReference type="OrthoDB" id="5243781at2"/>
<evidence type="ECO:0000259" key="8">
    <source>
        <dbReference type="Pfam" id="PF09349"/>
    </source>
</evidence>
<dbReference type="AlphaFoldDB" id="A0A426UU09"/>
<comment type="pathway">
    <text evidence="2">Purine metabolism; urate degradation; (S)-allantoin from urate: step 3/3.</text>
</comment>
<keyword evidence="10" id="KW-1185">Reference proteome</keyword>
<protein>
    <recommendedName>
        <fullName evidence="3">2-oxo-4-hydroxy-4-carboxy-5-ureidoimidazoline decarboxylase</fullName>
        <ecNumber evidence="3">4.1.1.97</ecNumber>
    </recommendedName>
</protein>
<evidence type="ECO:0000256" key="6">
    <source>
        <dbReference type="ARBA" id="ARBA00023239"/>
    </source>
</evidence>
<gene>
    <name evidence="9" type="ORF">EIW28_18850</name>
</gene>
<evidence type="ECO:0000313" key="9">
    <source>
        <dbReference type="EMBL" id="RRR97462.1"/>
    </source>
</evidence>
<dbReference type="PANTHER" id="PTHR43466">
    <property type="entry name" value="2-OXO-4-HYDROXY-4-CARBOXY-5-UREIDOIMIDAZOLINE DECARBOXYLASE-RELATED"/>
    <property type="match status" value="1"/>
</dbReference>
<dbReference type="EMBL" id="RSEB01000005">
    <property type="protein sequence ID" value="RRR97462.1"/>
    <property type="molecule type" value="Genomic_DNA"/>
</dbReference>
<feature type="compositionally biased region" description="Low complexity" evidence="7">
    <location>
        <begin position="92"/>
        <end position="121"/>
    </location>
</feature>
<evidence type="ECO:0000256" key="4">
    <source>
        <dbReference type="ARBA" id="ARBA00022631"/>
    </source>
</evidence>
<dbReference type="SUPFAM" id="SSF158694">
    <property type="entry name" value="UraD-Like"/>
    <property type="match status" value="2"/>
</dbReference>
<evidence type="ECO:0000256" key="5">
    <source>
        <dbReference type="ARBA" id="ARBA00022793"/>
    </source>
</evidence>
<dbReference type="InterPro" id="IPR036778">
    <property type="entry name" value="OHCU_decarboxylase_sf"/>
</dbReference>
<dbReference type="GO" id="GO:0019628">
    <property type="term" value="P:urate catabolic process"/>
    <property type="evidence" value="ECO:0007669"/>
    <property type="project" value="TreeGrafter"/>
</dbReference>
<feature type="domain" description="Oxo-4-hydroxy-4-carboxy-5-ureidoimidazoline decarboxylase" evidence="8">
    <location>
        <begin position="10"/>
        <end position="73"/>
    </location>
</feature>
<dbReference type="PANTHER" id="PTHR43466:SF1">
    <property type="entry name" value="2-OXO-4-HYDROXY-4-CARBOXY-5-UREIDOIMIDAZOLINE DECARBOXYLASE-RELATED"/>
    <property type="match status" value="1"/>
</dbReference>
<reference evidence="9 10" key="1">
    <citation type="submission" date="2018-12" db="EMBL/GenBank/DDBJ databases">
        <title>Glycomyces sp. YIM 121974 draft genome.</title>
        <authorList>
            <person name="Li Q."/>
        </authorList>
    </citation>
    <scope>NUCLEOTIDE SEQUENCE [LARGE SCALE GENOMIC DNA]</scope>
    <source>
        <strain evidence="9 10">YIM 121974</strain>
    </source>
</reference>
<comment type="catalytic activity">
    <reaction evidence="1">
        <text>5-hydroxy-2-oxo-4-ureido-2,5-dihydro-1H-imidazole-5-carboxylate + H(+) = (S)-allantoin + CO2</text>
        <dbReference type="Rhea" id="RHEA:26301"/>
        <dbReference type="ChEBI" id="CHEBI:15378"/>
        <dbReference type="ChEBI" id="CHEBI:15678"/>
        <dbReference type="ChEBI" id="CHEBI:16526"/>
        <dbReference type="ChEBI" id="CHEBI:58639"/>
        <dbReference type="EC" id="4.1.1.97"/>
    </reaction>
</comment>
<comment type="caution">
    <text evidence="9">The sequence shown here is derived from an EMBL/GenBank/DDBJ whole genome shotgun (WGS) entry which is preliminary data.</text>
</comment>
<feature type="domain" description="Oxo-4-hydroxy-4-carboxy-5-ureidoimidazoline decarboxylase" evidence="8">
    <location>
        <begin position="121"/>
        <end position="204"/>
    </location>
</feature>
<proteinExistence type="predicted"/>
<evidence type="ECO:0000256" key="3">
    <source>
        <dbReference type="ARBA" id="ARBA00012257"/>
    </source>
</evidence>
<keyword evidence="6 9" id="KW-0456">Lyase</keyword>
<dbReference type="NCBIfam" id="NF010372">
    <property type="entry name" value="PRK13798.1"/>
    <property type="match status" value="1"/>
</dbReference>
<dbReference type="InterPro" id="IPR018020">
    <property type="entry name" value="OHCU_decarboxylase"/>
</dbReference>
<keyword evidence="4" id="KW-0659">Purine metabolism</keyword>
<dbReference type="Gene3D" id="1.10.3330.10">
    <property type="entry name" value="Oxo-4-hydroxy-4-carboxy-5-ureidoimidazoline decarboxylase"/>
    <property type="match status" value="1"/>
</dbReference>
<evidence type="ECO:0000313" key="10">
    <source>
        <dbReference type="Proteomes" id="UP000277256"/>
    </source>
</evidence>
<dbReference type="Pfam" id="PF09349">
    <property type="entry name" value="OHCU_decarbox"/>
    <property type="match status" value="2"/>
</dbReference>
<name>A0A426UU09_9ACTN</name>
<keyword evidence="5" id="KW-0210">Decarboxylase</keyword>
<evidence type="ECO:0000256" key="1">
    <source>
        <dbReference type="ARBA" id="ARBA00001163"/>
    </source>
</evidence>
<evidence type="ECO:0000256" key="7">
    <source>
        <dbReference type="SAM" id="MobiDB-lite"/>
    </source>
</evidence>